<evidence type="ECO:0000256" key="3">
    <source>
        <dbReference type="ARBA" id="ARBA00023163"/>
    </source>
</evidence>
<reference evidence="7 8" key="1">
    <citation type="submission" date="2021-03" db="EMBL/GenBank/DDBJ databases">
        <authorList>
            <person name="King G.J."/>
            <person name="Bancroft I."/>
            <person name="Baten A."/>
            <person name="Bloomfield J."/>
            <person name="Borpatragohain P."/>
            <person name="He Z."/>
            <person name="Irish N."/>
            <person name="Irwin J."/>
            <person name="Liu K."/>
            <person name="Mauleon R.P."/>
            <person name="Moore J."/>
            <person name="Morris R."/>
            <person name="Ostergaard L."/>
            <person name="Wang B."/>
            <person name="Wells R."/>
        </authorList>
    </citation>
    <scope>NUCLEOTIDE SEQUENCE [LARGE SCALE GENOMIC DNA]</scope>
    <source>
        <strain evidence="7">R-o-18</strain>
        <tissue evidence="7">Leaf</tissue>
    </source>
</reference>
<name>A0ABQ7KVE8_BRACM</name>
<proteinExistence type="predicted"/>
<keyword evidence="4" id="KW-0539">Nucleus</keyword>
<dbReference type="Pfam" id="PF02365">
    <property type="entry name" value="NAM"/>
    <property type="match status" value="1"/>
</dbReference>
<keyword evidence="1" id="KW-0805">Transcription regulation</keyword>
<gene>
    <name evidence="7" type="primary">A07p010630.1_BraROA</name>
    <name evidence="7" type="ORF">IGI04_026239</name>
</gene>
<dbReference type="PROSITE" id="PS51005">
    <property type="entry name" value="NAC"/>
    <property type="match status" value="1"/>
</dbReference>
<feature type="region of interest" description="Disordered" evidence="5">
    <location>
        <begin position="200"/>
        <end position="277"/>
    </location>
</feature>
<dbReference type="InterPro" id="IPR003441">
    <property type="entry name" value="NAC-dom"/>
</dbReference>
<sequence length="277" mass="30854">KFKPAQHSVRGLGLTPDILACRSTKEPRKDNIGSCNDYMLVESIGERRARARARANMAAPNPANMAAAPNPPLDLPDYVRFSPKSPEVILLLKRFIRKEQMPHCAVKVLADSDLQVTVSTNAWTAAAYPYFEKDEYWFFLHRKQQANDKKNVDRRLGDLGTWKARGRSTNIYIGAQLVGITFFQQVRENLCSTNVWLPHEQSSPPASADPTAHSQVHPHEPVPATSAPHSQVSALPHQQHFLLLPSSPPAPSDPAAAHSQVHSHEHVPAHHALQKRR</sequence>
<dbReference type="SUPFAM" id="SSF101941">
    <property type="entry name" value="NAC domain"/>
    <property type="match status" value="1"/>
</dbReference>
<organism evidence="7 8">
    <name type="scientific">Brassica rapa subsp. trilocularis</name>
    <dbReference type="NCBI Taxonomy" id="1813537"/>
    <lineage>
        <taxon>Eukaryota</taxon>
        <taxon>Viridiplantae</taxon>
        <taxon>Streptophyta</taxon>
        <taxon>Embryophyta</taxon>
        <taxon>Tracheophyta</taxon>
        <taxon>Spermatophyta</taxon>
        <taxon>Magnoliopsida</taxon>
        <taxon>eudicotyledons</taxon>
        <taxon>Gunneridae</taxon>
        <taxon>Pentapetalae</taxon>
        <taxon>rosids</taxon>
        <taxon>malvids</taxon>
        <taxon>Brassicales</taxon>
        <taxon>Brassicaceae</taxon>
        <taxon>Brassiceae</taxon>
        <taxon>Brassica</taxon>
    </lineage>
</organism>
<dbReference type="InterPro" id="IPR036093">
    <property type="entry name" value="NAC_dom_sf"/>
</dbReference>
<evidence type="ECO:0000256" key="2">
    <source>
        <dbReference type="ARBA" id="ARBA00023125"/>
    </source>
</evidence>
<evidence type="ECO:0000313" key="7">
    <source>
        <dbReference type="EMBL" id="KAG5378397.1"/>
    </source>
</evidence>
<dbReference type="Gene3D" id="2.170.150.80">
    <property type="entry name" value="NAC domain"/>
    <property type="match status" value="1"/>
</dbReference>
<evidence type="ECO:0000313" key="8">
    <source>
        <dbReference type="Proteomes" id="UP000823674"/>
    </source>
</evidence>
<keyword evidence="8" id="KW-1185">Reference proteome</keyword>
<evidence type="ECO:0000256" key="4">
    <source>
        <dbReference type="ARBA" id="ARBA00023242"/>
    </source>
</evidence>
<dbReference type="Proteomes" id="UP000823674">
    <property type="component" value="Chromosome A07"/>
</dbReference>
<comment type="caution">
    <text evidence="7">The sequence shown here is derived from an EMBL/GenBank/DDBJ whole genome shotgun (WGS) entry which is preliminary data.</text>
</comment>
<feature type="domain" description="NAC" evidence="6">
    <location>
        <begin position="75"/>
        <end position="219"/>
    </location>
</feature>
<keyword evidence="2" id="KW-0238">DNA-binding</keyword>
<evidence type="ECO:0000259" key="6">
    <source>
        <dbReference type="PROSITE" id="PS51005"/>
    </source>
</evidence>
<feature type="non-terminal residue" evidence="7">
    <location>
        <position position="1"/>
    </location>
</feature>
<accession>A0ABQ7KVE8</accession>
<protein>
    <recommendedName>
        <fullName evidence="6">NAC domain-containing protein</fullName>
    </recommendedName>
</protein>
<evidence type="ECO:0000256" key="1">
    <source>
        <dbReference type="ARBA" id="ARBA00023015"/>
    </source>
</evidence>
<dbReference type="EMBL" id="JADBGQ010000009">
    <property type="protein sequence ID" value="KAG5378397.1"/>
    <property type="molecule type" value="Genomic_DNA"/>
</dbReference>
<evidence type="ECO:0000256" key="5">
    <source>
        <dbReference type="SAM" id="MobiDB-lite"/>
    </source>
</evidence>
<keyword evidence="3" id="KW-0804">Transcription</keyword>